<proteinExistence type="predicted"/>
<dbReference type="GO" id="GO:0008017">
    <property type="term" value="F:microtubule binding"/>
    <property type="evidence" value="ECO:0007669"/>
    <property type="project" value="InterPro"/>
</dbReference>
<evidence type="ECO:0000256" key="1">
    <source>
        <dbReference type="SAM" id="Coils"/>
    </source>
</evidence>
<feature type="compositionally biased region" description="Low complexity" evidence="2">
    <location>
        <begin position="59"/>
        <end position="70"/>
    </location>
</feature>
<feature type="compositionally biased region" description="Low complexity" evidence="2">
    <location>
        <begin position="338"/>
        <end position="353"/>
    </location>
</feature>
<feature type="compositionally biased region" description="Polar residues" evidence="2">
    <location>
        <begin position="311"/>
        <end position="337"/>
    </location>
</feature>
<reference evidence="3" key="1">
    <citation type="thesis" date="2020" institute="ProQuest LLC" country="789 East Eisenhower Parkway, Ann Arbor, MI, USA">
        <title>Comparative Genomics and Chromosome Evolution.</title>
        <authorList>
            <person name="Mudd A.B."/>
        </authorList>
    </citation>
    <scope>NUCLEOTIDE SEQUENCE</scope>
    <source>
        <strain evidence="3">Female2</strain>
        <tissue evidence="3">Blood</tissue>
    </source>
</reference>
<dbReference type="GO" id="GO:0005813">
    <property type="term" value="C:centrosome"/>
    <property type="evidence" value="ECO:0007669"/>
    <property type="project" value="InterPro"/>
</dbReference>
<evidence type="ECO:0000313" key="4">
    <source>
        <dbReference type="Proteomes" id="UP000812440"/>
    </source>
</evidence>
<evidence type="ECO:0000256" key="2">
    <source>
        <dbReference type="SAM" id="MobiDB-lite"/>
    </source>
</evidence>
<feature type="compositionally biased region" description="Polar residues" evidence="2">
    <location>
        <begin position="441"/>
        <end position="454"/>
    </location>
</feature>
<comment type="caution">
    <text evidence="3">The sequence shown here is derived from an EMBL/GenBank/DDBJ whole genome shotgun (WGS) entry which is preliminary data.</text>
</comment>
<dbReference type="PANTHER" id="PTHR13958">
    <property type="entry name" value="CENTROSOME-ASSOCIATED PROTEIN 350"/>
    <property type="match status" value="1"/>
</dbReference>
<dbReference type="EMBL" id="JAACNH010000007">
    <property type="protein sequence ID" value="KAG8436794.1"/>
    <property type="molecule type" value="Genomic_DNA"/>
</dbReference>
<organism evidence="3 4">
    <name type="scientific">Hymenochirus boettgeri</name>
    <name type="common">Congo dwarf clawed frog</name>
    <dbReference type="NCBI Taxonomy" id="247094"/>
    <lineage>
        <taxon>Eukaryota</taxon>
        <taxon>Metazoa</taxon>
        <taxon>Chordata</taxon>
        <taxon>Craniata</taxon>
        <taxon>Vertebrata</taxon>
        <taxon>Euteleostomi</taxon>
        <taxon>Amphibia</taxon>
        <taxon>Batrachia</taxon>
        <taxon>Anura</taxon>
        <taxon>Pipoidea</taxon>
        <taxon>Pipidae</taxon>
        <taxon>Pipinae</taxon>
        <taxon>Hymenochirus</taxon>
    </lineage>
</organism>
<feature type="region of interest" description="Disordered" evidence="2">
    <location>
        <begin position="424"/>
        <end position="522"/>
    </location>
</feature>
<dbReference type="Proteomes" id="UP000812440">
    <property type="component" value="Chromosome 4"/>
</dbReference>
<feature type="compositionally biased region" description="Basic and acidic residues" evidence="2">
    <location>
        <begin position="473"/>
        <end position="484"/>
    </location>
</feature>
<feature type="compositionally biased region" description="Basic and acidic residues" evidence="2">
    <location>
        <begin position="150"/>
        <end position="177"/>
    </location>
</feature>
<feature type="compositionally biased region" description="Basic and acidic residues" evidence="2">
    <location>
        <begin position="71"/>
        <end position="82"/>
    </location>
</feature>
<name>A0A8T2J0A4_9PIPI</name>
<evidence type="ECO:0000313" key="3">
    <source>
        <dbReference type="EMBL" id="KAG8436794.1"/>
    </source>
</evidence>
<feature type="region of interest" description="Disordered" evidence="2">
    <location>
        <begin position="306"/>
        <end position="360"/>
    </location>
</feature>
<dbReference type="GO" id="GO:0034453">
    <property type="term" value="P:microtubule anchoring"/>
    <property type="evidence" value="ECO:0007669"/>
    <property type="project" value="InterPro"/>
</dbReference>
<keyword evidence="1" id="KW-0175">Coiled coil</keyword>
<sequence length="522" mass="59245">MLQRFHTLESSTPQKSHRIQEDSSLSYSSPTNSDPNVNYLDEQNTQKLPNGNRPKGPISLSSQPTSSASSVKEHLQSNRHESPPPSSVMEAIRSQSDMEESIAEELATARRDTVQENSIPSVHEKGSSSAVSVNEDGIEELSFRSLLPSEAHRRGSLERQRSQRHESDEESTPEKELNGPFSSGQDSFWKFTMEMVRQYMQEGEMRSAHQAALLRLRQKALKEKTKAELAWLEHQKRRLRDKGEDDKMPPLRKRQRGLLLRLQHEQAEIKRLQEANKAARRERQLILKQQVEIQRIQNSTLKLQEKLKSAESGQQELPSEPEIQSTPESSHVPSNADSRSPSPVSVSGSETSSIMQKLRKMHSHMDAKFLTKREQQLVQRRLHAQELLEWKRRLDVEELEIRRIEKQALAAWDNQNVKNKSNCTGAREAKVDAKDGRDGSSVLSPSVQTKTSEIPQPECVDSEINDSVTISEQIHEQSEEHSSISEDLVSPHSKRTLSSKSPQYEESSKGNQSIGEQLTVFP</sequence>
<feature type="region of interest" description="Disordered" evidence="2">
    <location>
        <begin position="1"/>
        <end position="185"/>
    </location>
</feature>
<dbReference type="AlphaFoldDB" id="A0A8T2J0A4"/>
<dbReference type="PANTHER" id="PTHR13958:SF3">
    <property type="entry name" value="CAP-GLY DOMAIN-CONTAINING PROTEIN-RELATED"/>
    <property type="match status" value="1"/>
</dbReference>
<protein>
    <submittedName>
        <fullName evidence="3">Uncharacterized protein</fullName>
    </submittedName>
</protein>
<dbReference type="InterPro" id="IPR028750">
    <property type="entry name" value="CEP350/CC187"/>
</dbReference>
<gene>
    <name evidence="3" type="ORF">GDO86_007758</name>
</gene>
<accession>A0A8T2J0A4</accession>
<feature type="compositionally biased region" description="Polar residues" evidence="2">
    <location>
        <begin position="22"/>
        <end position="49"/>
    </location>
</feature>
<keyword evidence="4" id="KW-1185">Reference proteome</keyword>
<feature type="coiled-coil region" evidence="1">
    <location>
        <begin position="222"/>
        <end position="289"/>
    </location>
</feature>
<feature type="compositionally biased region" description="Polar residues" evidence="2">
    <location>
        <begin position="498"/>
        <end position="516"/>
    </location>
</feature>
<feature type="compositionally biased region" description="Basic and acidic residues" evidence="2">
    <location>
        <begin position="427"/>
        <end position="438"/>
    </location>
</feature>
<dbReference type="OrthoDB" id="306254at2759"/>